<dbReference type="GO" id="GO:0001228">
    <property type="term" value="F:DNA-binding transcription activator activity, RNA polymerase II-specific"/>
    <property type="evidence" value="ECO:0007669"/>
    <property type="project" value="TreeGrafter"/>
</dbReference>
<evidence type="ECO:0000256" key="2">
    <source>
        <dbReference type="ARBA" id="ARBA00022833"/>
    </source>
</evidence>
<proteinExistence type="predicted"/>
<keyword evidence="7" id="KW-0812">Transmembrane</keyword>
<name>A0AAN6RHU7_9PLEO</name>
<evidence type="ECO:0000256" key="4">
    <source>
        <dbReference type="ARBA" id="ARBA00023125"/>
    </source>
</evidence>
<keyword evidence="5" id="KW-0804">Transcription</keyword>
<evidence type="ECO:0000313" key="10">
    <source>
        <dbReference type="Proteomes" id="UP001280581"/>
    </source>
</evidence>
<dbReference type="PANTHER" id="PTHR31944">
    <property type="entry name" value="HEME-RESPONSIVE ZINC FINGER TRANSCRIPTION FACTOR HAP1"/>
    <property type="match status" value="1"/>
</dbReference>
<feature type="domain" description="Xylanolytic transcriptional activator regulatory" evidence="8">
    <location>
        <begin position="109"/>
        <end position="183"/>
    </location>
</feature>
<dbReference type="GO" id="GO:0008270">
    <property type="term" value="F:zinc ion binding"/>
    <property type="evidence" value="ECO:0007669"/>
    <property type="project" value="InterPro"/>
</dbReference>
<dbReference type="Pfam" id="PF04082">
    <property type="entry name" value="Fungal_trans"/>
    <property type="match status" value="1"/>
</dbReference>
<keyword evidence="6" id="KW-0539">Nucleus</keyword>
<comment type="caution">
    <text evidence="9">The sequence shown here is derived from an EMBL/GenBank/DDBJ whole genome shotgun (WGS) entry which is preliminary data.</text>
</comment>
<dbReference type="EMBL" id="WVTA01000004">
    <property type="protein sequence ID" value="KAK3213830.1"/>
    <property type="molecule type" value="Genomic_DNA"/>
</dbReference>
<organism evidence="9 10">
    <name type="scientific">Pseudopithomyces chartarum</name>
    <dbReference type="NCBI Taxonomy" id="1892770"/>
    <lineage>
        <taxon>Eukaryota</taxon>
        <taxon>Fungi</taxon>
        <taxon>Dikarya</taxon>
        <taxon>Ascomycota</taxon>
        <taxon>Pezizomycotina</taxon>
        <taxon>Dothideomycetes</taxon>
        <taxon>Pleosporomycetidae</taxon>
        <taxon>Pleosporales</taxon>
        <taxon>Massarineae</taxon>
        <taxon>Didymosphaeriaceae</taxon>
        <taxon>Pseudopithomyces</taxon>
    </lineage>
</organism>
<keyword evidence="7" id="KW-0472">Membrane</keyword>
<evidence type="ECO:0000256" key="6">
    <source>
        <dbReference type="ARBA" id="ARBA00023242"/>
    </source>
</evidence>
<keyword evidence="7" id="KW-1133">Transmembrane helix</keyword>
<evidence type="ECO:0000259" key="8">
    <source>
        <dbReference type="SMART" id="SM00906"/>
    </source>
</evidence>
<sequence>MLTTCPAILHGPTLIRELNDHWEDPSRANFIWLGLLFAVLGITMLAYHQHGEPLEYEGLSDSLFRLYRTRTAQCLLRGDISRCLPYTVETLRLNALAELNRKDDSRRALYITTGVIVRAAINMGYHRDPSHSSNLSVLQAEYRRRVWSSVISMDSMASFHVGFPRMISKSCSDTAEPRNLHDWELSEDTEELPTSRVIAEATPVTYLIVKGRFLNTLSRVTDFNSDLHLGSYDTVVDIDHALQHELDSIPSHMNVILDNSNIIPRAPADFLWYPNLQLVAYYHVGMCNLHKQFMVRVREDERFRLSRERCVSSAVSLMSFQWDLHPSFYHYASARQTFALAPMLLFLELELRKKDTNKIPLPESAYLLQIIEQAVARWEEATRFCDETRKIYHLLRRMLAGYQASSNEPSGSLQATLPEEIFKENFPGLSFDTFDGGPLFDSGTTDTAFDWATWDTFIAGSDLGGPMY</sequence>
<keyword evidence="10" id="KW-1185">Reference proteome</keyword>
<dbReference type="SMART" id="SM00906">
    <property type="entry name" value="Fungal_trans"/>
    <property type="match status" value="1"/>
</dbReference>
<evidence type="ECO:0000256" key="1">
    <source>
        <dbReference type="ARBA" id="ARBA00022723"/>
    </source>
</evidence>
<keyword evidence="1" id="KW-0479">Metal-binding</keyword>
<gene>
    <name evidence="9" type="ORF">GRF29_28g1184801</name>
</gene>
<keyword evidence="2" id="KW-0862">Zinc</keyword>
<dbReference type="GO" id="GO:0005634">
    <property type="term" value="C:nucleus"/>
    <property type="evidence" value="ECO:0007669"/>
    <property type="project" value="TreeGrafter"/>
</dbReference>
<dbReference type="GO" id="GO:0006351">
    <property type="term" value="P:DNA-templated transcription"/>
    <property type="evidence" value="ECO:0007669"/>
    <property type="project" value="InterPro"/>
</dbReference>
<evidence type="ECO:0000313" key="9">
    <source>
        <dbReference type="EMBL" id="KAK3213830.1"/>
    </source>
</evidence>
<evidence type="ECO:0000256" key="7">
    <source>
        <dbReference type="SAM" id="Phobius"/>
    </source>
</evidence>
<dbReference type="GO" id="GO:0000978">
    <property type="term" value="F:RNA polymerase II cis-regulatory region sequence-specific DNA binding"/>
    <property type="evidence" value="ECO:0007669"/>
    <property type="project" value="TreeGrafter"/>
</dbReference>
<keyword evidence="4" id="KW-0238">DNA-binding</keyword>
<evidence type="ECO:0000256" key="3">
    <source>
        <dbReference type="ARBA" id="ARBA00023015"/>
    </source>
</evidence>
<protein>
    <recommendedName>
        <fullName evidence="8">Xylanolytic transcriptional activator regulatory domain-containing protein</fullName>
    </recommendedName>
</protein>
<dbReference type="InterPro" id="IPR051430">
    <property type="entry name" value="Fungal_TF_Env_Response"/>
</dbReference>
<evidence type="ECO:0000256" key="5">
    <source>
        <dbReference type="ARBA" id="ARBA00023163"/>
    </source>
</evidence>
<dbReference type="Proteomes" id="UP001280581">
    <property type="component" value="Unassembled WGS sequence"/>
</dbReference>
<dbReference type="PANTHER" id="PTHR31944:SF131">
    <property type="entry name" value="HEME-RESPONSIVE ZINC FINGER TRANSCRIPTION FACTOR HAP1"/>
    <property type="match status" value="1"/>
</dbReference>
<accession>A0AAN6RHU7</accession>
<feature type="transmembrane region" description="Helical" evidence="7">
    <location>
        <begin position="30"/>
        <end position="47"/>
    </location>
</feature>
<dbReference type="InterPro" id="IPR007219">
    <property type="entry name" value="XnlR_reg_dom"/>
</dbReference>
<dbReference type="AlphaFoldDB" id="A0AAN6RHU7"/>
<keyword evidence="3" id="KW-0805">Transcription regulation</keyword>
<reference evidence="9 10" key="1">
    <citation type="submission" date="2021-02" db="EMBL/GenBank/DDBJ databases">
        <title>Genome assembly of Pseudopithomyces chartarum.</title>
        <authorList>
            <person name="Jauregui R."/>
            <person name="Singh J."/>
            <person name="Voisey C."/>
        </authorList>
    </citation>
    <scope>NUCLEOTIDE SEQUENCE [LARGE SCALE GENOMIC DNA]</scope>
    <source>
        <strain evidence="9 10">AGR01</strain>
    </source>
</reference>
<dbReference type="CDD" id="cd12148">
    <property type="entry name" value="fungal_TF_MHR"/>
    <property type="match status" value="1"/>
</dbReference>